<protein>
    <recommendedName>
        <fullName evidence="3">Integrase core domain containing protein</fullName>
    </recommendedName>
</protein>
<dbReference type="Gramene" id="PGSC0003DMT400094648">
    <property type="protein sequence ID" value="PGSC0003DMT400094648"/>
    <property type="gene ID" value="PGSC0003DMG400044219"/>
</dbReference>
<dbReference type="Proteomes" id="UP000011115">
    <property type="component" value="Unassembled WGS sequence"/>
</dbReference>
<reference evidence="2" key="1">
    <citation type="journal article" date="2011" name="Nature">
        <title>Genome sequence and analysis of the tuber crop potato.</title>
        <authorList>
            <consortium name="The Potato Genome Sequencing Consortium"/>
        </authorList>
    </citation>
    <scope>NUCLEOTIDE SEQUENCE [LARGE SCALE GENOMIC DNA]</scope>
    <source>
        <strain evidence="2">cv. DM1-3 516 R44</strain>
    </source>
</reference>
<name>M1DUK3_SOLTU</name>
<dbReference type="AlphaFoldDB" id="M1DUK3"/>
<dbReference type="EnsemblPlants" id="PGSC0003DMT400094648">
    <property type="protein sequence ID" value="PGSC0003DMT400094648"/>
    <property type="gene ID" value="PGSC0003DMG400044219"/>
</dbReference>
<organism evidence="1 2">
    <name type="scientific">Solanum tuberosum</name>
    <name type="common">Potato</name>
    <dbReference type="NCBI Taxonomy" id="4113"/>
    <lineage>
        <taxon>Eukaryota</taxon>
        <taxon>Viridiplantae</taxon>
        <taxon>Streptophyta</taxon>
        <taxon>Embryophyta</taxon>
        <taxon>Tracheophyta</taxon>
        <taxon>Spermatophyta</taxon>
        <taxon>Magnoliopsida</taxon>
        <taxon>eudicotyledons</taxon>
        <taxon>Gunneridae</taxon>
        <taxon>Pentapetalae</taxon>
        <taxon>asterids</taxon>
        <taxon>lamiids</taxon>
        <taxon>Solanales</taxon>
        <taxon>Solanaceae</taxon>
        <taxon>Solanoideae</taxon>
        <taxon>Solaneae</taxon>
        <taxon>Solanum</taxon>
    </lineage>
</organism>
<keyword evidence="2" id="KW-1185">Reference proteome</keyword>
<evidence type="ECO:0008006" key="3">
    <source>
        <dbReference type="Google" id="ProtNLM"/>
    </source>
</evidence>
<dbReference type="HOGENOM" id="CLU_2089060_0_0_1"/>
<accession>M1DUK3</accession>
<dbReference type="PaxDb" id="4113-PGSC0003DMT400094648"/>
<dbReference type="InParanoid" id="M1DUK3"/>
<evidence type="ECO:0000313" key="1">
    <source>
        <dbReference type="EnsemblPlants" id="PGSC0003DMT400094648"/>
    </source>
</evidence>
<sequence length="117" mass="12760">MGKPRVHLASRLVHLASHDGQRASSRAWIEFLRDQVDMNTRRTPTRIVEAEVVNEGVPPQDCAVEDCLATLVEIADELGDPSFGQLIAFSVLPLASSHSGSLGDTVLLRGTDWRLAD</sequence>
<reference evidence="1" key="2">
    <citation type="submission" date="2015-06" db="UniProtKB">
        <authorList>
            <consortium name="EnsemblPlants"/>
        </authorList>
    </citation>
    <scope>IDENTIFICATION</scope>
    <source>
        <strain evidence="1">DM1-3 516 R44</strain>
    </source>
</reference>
<proteinExistence type="predicted"/>
<evidence type="ECO:0000313" key="2">
    <source>
        <dbReference type="Proteomes" id="UP000011115"/>
    </source>
</evidence>